<reference evidence="1" key="1">
    <citation type="submission" date="2020-04" db="EMBL/GenBank/DDBJ databases">
        <authorList>
            <person name="Chiriac C."/>
            <person name="Salcher M."/>
            <person name="Ghai R."/>
            <person name="Kavagutti S V."/>
        </authorList>
    </citation>
    <scope>NUCLEOTIDE SEQUENCE</scope>
</reference>
<protein>
    <submittedName>
        <fullName evidence="1">Uncharacterized protein</fullName>
    </submittedName>
</protein>
<name>A0A6J5N4R0_9CAUD</name>
<sequence length="142" mass="14970">MPFPSGNSVDTTELASGTGNPATARAQLYALATWFNALVASENAANGVCVLDGFGVVDPSQMPSEISPATTLTLSPTNGNVKIEDVLRLQIIPKATLLTRVDMVIGDIAYAADDITGTNGKLCFYDGTNWRYIALTTLTILT</sequence>
<accession>A0A6J5N4R0</accession>
<organism evidence="1">
    <name type="scientific">uncultured Caudovirales phage</name>
    <dbReference type="NCBI Taxonomy" id="2100421"/>
    <lineage>
        <taxon>Viruses</taxon>
        <taxon>Duplodnaviria</taxon>
        <taxon>Heunggongvirae</taxon>
        <taxon>Uroviricota</taxon>
        <taxon>Caudoviricetes</taxon>
        <taxon>Peduoviridae</taxon>
        <taxon>Maltschvirus</taxon>
        <taxon>Maltschvirus maltsch</taxon>
    </lineage>
</organism>
<proteinExistence type="predicted"/>
<gene>
    <name evidence="1" type="ORF">UFOVP641_26</name>
</gene>
<dbReference type="EMBL" id="LR796604">
    <property type="protein sequence ID" value="CAB4153788.1"/>
    <property type="molecule type" value="Genomic_DNA"/>
</dbReference>
<evidence type="ECO:0000313" key="1">
    <source>
        <dbReference type="EMBL" id="CAB4153788.1"/>
    </source>
</evidence>